<accession>A0A174K1D7</accession>
<protein>
    <submittedName>
        <fullName evidence="4">Uncharacterized protein</fullName>
    </submittedName>
</protein>
<keyword evidence="1" id="KW-1133">Transmembrane helix</keyword>
<dbReference type="RefSeq" id="WP_032949207.1">
    <property type="nucleotide sequence ID" value="NZ_BAABZK010000001.1"/>
</dbReference>
<dbReference type="Proteomes" id="UP000468344">
    <property type="component" value="Unassembled WGS sequence"/>
</dbReference>
<feature type="transmembrane region" description="Helical" evidence="1">
    <location>
        <begin position="65"/>
        <end position="91"/>
    </location>
</feature>
<gene>
    <name evidence="2" type="ORF">GAZ06_13215</name>
    <name evidence="4" type="ORF">HUV05_02915</name>
    <name evidence="3" type="ORF">LI282_20755</name>
</gene>
<feature type="transmembrane region" description="Helical" evidence="1">
    <location>
        <begin position="203"/>
        <end position="223"/>
    </location>
</feature>
<reference evidence="4 6" key="2">
    <citation type="submission" date="2020-04" db="EMBL/GenBank/DDBJ databases">
        <authorList>
            <person name="Pieper L."/>
        </authorList>
    </citation>
    <scope>NUCLEOTIDE SEQUENCE [LARGE SCALE GENOMIC DNA]</scope>
    <source>
        <strain evidence="4 6">B33</strain>
    </source>
</reference>
<comment type="caution">
    <text evidence="4">The sequence shown here is derived from an EMBL/GenBank/DDBJ whole genome shotgun (WGS) entry which is preliminary data.</text>
</comment>
<evidence type="ECO:0000313" key="3">
    <source>
        <dbReference type="EMBL" id="MCB7283450.1"/>
    </source>
</evidence>
<evidence type="ECO:0000256" key="1">
    <source>
        <dbReference type="SAM" id="Phobius"/>
    </source>
</evidence>
<proteinExistence type="predicted"/>
<reference evidence="2 5" key="1">
    <citation type="journal article" date="2019" name="Nat. Med.">
        <title>A library of human gut bacterial isolates paired with longitudinal multiomics data enables mechanistic microbiome research.</title>
        <authorList>
            <person name="Poyet M."/>
            <person name="Groussin M."/>
            <person name="Gibbons S.M."/>
            <person name="Avila-Pacheco J."/>
            <person name="Jiang X."/>
            <person name="Kearney S.M."/>
            <person name="Perrotta A.R."/>
            <person name="Berdy B."/>
            <person name="Zhao S."/>
            <person name="Lieberman T.D."/>
            <person name="Swanson P.K."/>
            <person name="Smith M."/>
            <person name="Roesemann S."/>
            <person name="Alexander J.E."/>
            <person name="Rich S.A."/>
            <person name="Livny J."/>
            <person name="Vlamakis H."/>
            <person name="Clish C."/>
            <person name="Bullock K."/>
            <person name="Deik A."/>
            <person name="Scott J."/>
            <person name="Pierce K.A."/>
            <person name="Xavier R.J."/>
            <person name="Alm E.J."/>
        </authorList>
    </citation>
    <scope>NUCLEOTIDE SEQUENCE [LARGE SCALE GENOMIC DNA]</scope>
    <source>
        <strain evidence="2 5">BIOML-A140</strain>
    </source>
</reference>
<evidence type="ECO:0000313" key="5">
    <source>
        <dbReference type="Proteomes" id="UP000468344"/>
    </source>
</evidence>
<reference evidence="4 6" key="3">
    <citation type="submission" date="2020-07" db="EMBL/GenBank/DDBJ databases">
        <title>Bacterial metabolism rescues the inhibition of intestinal drug absorption by food and drug additives.</title>
        <authorList>
            <person name="Zou L."/>
            <person name="Spanogiannopoulos P."/>
            <person name="Chien H.-C."/>
            <person name="Pieper L.M."/>
            <person name="Cai W."/>
            <person name="Khuri N."/>
            <person name="Pottel J."/>
            <person name="Vora B."/>
            <person name="Ni Z."/>
            <person name="Tsakalozou E."/>
            <person name="Zhang W."/>
            <person name="Shoichet B.K."/>
            <person name="Giacomini K.M."/>
            <person name="Turnbaugh P.J."/>
        </authorList>
    </citation>
    <scope>NUCLEOTIDE SEQUENCE [LARGE SCALE GENOMIC DNA]</scope>
    <source>
        <strain evidence="4 6">B33</strain>
    </source>
</reference>
<keyword evidence="1" id="KW-0472">Membrane</keyword>
<name>A0A174K1D7_PHOVU</name>
<evidence type="ECO:0000313" key="4">
    <source>
        <dbReference type="EMBL" id="NVB72481.1"/>
    </source>
</evidence>
<evidence type="ECO:0000313" key="2">
    <source>
        <dbReference type="EMBL" id="KAB6476701.1"/>
    </source>
</evidence>
<sequence length="257" mass="28790">MEEAYSNLNNAYLQIKGMIVVEGFYALVAGFVITTFVFKLAGIIKEMVHEGKGFNAKQFYELGREYILCIALICIMPVLLDTLETVLAYAADRLMESLAAGGVYNPDNIWKKPIEQLFDDLMNSDIIDIAVNGLDTAFDSLLAGAVGSFGGVAYDYLMLVFLCTRYLILILLEVISPLAIACLYNSDTRSSFYTWVRQMVGCYMLYPGFIIASVFSDLIVVNYVQQRPWSVVLMVIFSFILKLTMLATVKATVNKWL</sequence>
<keyword evidence="1" id="KW-0812">Transmembrane</keyword>
<dbReference type="Proteomes" id="UP000524321">
    <property type="component" value="Unassembled WGS sequence"/>
</dbReference>
<dbReference type="EMBL" id="JABWDJ010000006">
    <property type="protein sequence ID" value="NVB72481.1"/>
    <property type="molecule type" value="Genomic_DNA"/>
</dbReference>
<dbReference type="EMBL" id="JAJCQG010000110">
    <property type="protein sequence ID" value="MCB7283450.1"/>
    <property type="molecule type" value="Genomic_DNA"/>
</dbReference>
<feature type="transmembrane region" description="Helical" evidence="1">
    <location>
        <begin position="156"/>
        <end position="183"/>
    </location>
</feature>
<dbReference type="Proteomes" id="UP001199363">
    <property type="component" value="Unassembled WGS sequence"/>
</dbReference>
<dbReference type="AlphaFoldDB" id="A0A174K1D7"/>
<dbReference type="EMBL" id="WDBY01000025">
    <property type="protein sequence ID" value="KAB6476701.1"/>
    <property type="molecule type" value="Genomic_DNA"/>
</dbReference>
<feature type="transmembrane region" description="Helical" evidence="1">
    <location>
        <begin position="229"/>
        <end position="249"/>
    </location>
</feature>
<feature type="transmembrane region" description="Helical" evidence="1">
    <location>
        <begin position="23"/>
        <end position="44"/>
    </location>
</feature>
<evidence type="ECO:0000313" key="6">
    <source>
        <dbReference type="Proteomes" id="UP000524321"/>
    </source>
</evidence>
<organism evidence="4 6">
    <name type="scientific">Phocaeicola vulgatus</name>
    <name type="common">Bacteroides vulgatus</name>
    <dbReference type="NCBI Taxonomy" id="821"/>
    <lineage>
        <taxon>Bacteria</taxon>
        <taxon>Pseudomonadati</taxon>
        <taxon>Bacteroidota</taxon>
        <taxon>Bacteroidia</taxon>
        <taxon>Bacteroidales</taxon>
        <taxon>Bacteroidaceae</taxon>
        <taxon>Phocaeicola</taxon>
    </lineage>
</organism>
<reference evidence="3" key="4">
    <citation type="submission" date="2021-10" db="EMBL/GenBank/DDBJ databases">
        <title>Collection of gut derived symbiotic bacterial strains cultured from healthy donors.</title>
        <authorList>
            <person name="Lin H."/>
            <person name="Littmann E."/>
            <person name="Kohout C."/>
            <person name="Pamer E.G."/>
        </authorList>
    </citation>
    <scope>NUCLEOTIDE SEQUENCE</scope>
    <source>
        <strain evidence="3">DFI.1.167</strain>
    </source>
</reference>